<dbReference type="SUPFAM" id="SSF55729">
    <property type="entry name" value="Acyl-CoA N-acyltransferases (Nat)"/>
    <property type="match status" value="1"/>
</dbReference>
<dbReference type="GO" id="GO:1990190">
    <property type="term" value="F:protein-N-terminal-glutamate acetyltransferase activity"/>
    <property type="evidence" value="ECO:0007669"/>
    <property type="project" value="TreeGrafter"/>
</dbReference>
<dbReference type="EMBL" id="CAMPGE010019638">
    <property type="protein sequence ID" value="CAI2377961.1"/>
    <property type="molecule type" value="Genomic_DNA"/>
</dbReference>
<dbReference type="PANTHER" id="PTHR23091">
    <property type="entry name" value="N-TERMINAL ACETYLTRANSFERASE"/>
    <property type="match status" value="1"/>
</dbReference>
<keyword evidence="1" id="KW-0808">Transferase</keyword>
<sequence length="250" mass="28622">MVGIRRATLDDLIHMQQTNLMCLPENYQLKYYLYHGLSWPHLLHVAETDSGRIVGYVLAKIDEESGNKDKPISGHITSISVHREYRKLGIAKRLMDICMEEMVEIYDAAHCSLNVRVGNVGAMSLYRDVLGFKVLQEEIDYYADDENAYEMRKYFKPEYEEIDAEQYSGAAKKGKKQADAEKMNVGDEDDAGEEDKQEVAKEETKEQPDQDEVEDKPSEVSESTENTQEAGSAEPTASKKKKKNRKKKRR</sequence>
<feature type="region of interest" description="Disordered" evidence="4">
    <location>
        <begin position="169"/>
        <end position="250"/>
    </location>
</feature>
<proteinExistence type="inferred from homology"/>
<evidence type="ECO:0000259" key="5">
    <source>
        <dbReference type="PROSITE" id="PS51186"/>
    </source>
</evidence>
<dbReference type="CDD" id="cd04301">
    <property type="entry name" value="NAT_SF"/>
    <property type="match status" value="1"/>
</dbReference>
<dbReference type="Proteomes" id="UP001295684">
    <property type="component" value="Unassembled WGS sequence"/>
</dbReference>
<gene>
    <name evidence="6" type="ORF">ECRASSUSDP1_LOCUS19352</name>
</gene>
<evidence type="ECO:0000256" key="1">
    <source>
        <dbReference type="ARBA" id="ARBA00022679"/>
    </source>
</evidence>
<feature type="domain" description="N-acetyltransferase" evidence="5">
    <location>
        <begin position="2"/>
        <end position="156"/>
    </location>
</feature>
<organism evidence="6 7">
    <name type="scientific">Euplotes crassus</name>
    <dbReference type="NCBI Taxonomy" id="5936"/>
    <lineage>
        <taxon>Eukaryota</taxon>
        <taxon>Sar</taxon>
        <taxon>Alveolata</taxon>
        <taxon>Ciliophora</taxon>
        <taxon>Intramacronucleata</taxon>
        <taxon>Spirotrichea</taxon>
        <taxon>Hypotrichia</taxon>
        <taxon>Euplotida</taxon>
        <taxon>Euplotidae</taxon>
        <taxon>Moneuplotes</taxon>
    </lineage>
</organism>
<evidence type="ECO:0000313" key="7">
    <source>
        <dbReference type="Proteomes" id="UP001295684"/>
    </source>
</evidence>
<keyword evidence="2" id="KW-0012">Acyltransferase</keyword>
<comment type="similarity">
    <text evidence="3">Belongs to the acetyltransferase family. ARD1 subfamily.</text>
</comment>
<name>A0AAD2D2N7_EUPCR</name>
<feature type="compositionally biased region" description="Basic residues" evidence="4">
    <location>
        <begin position="238"/>
        <end position="250"/>
    </location>
</feature>
<keyword evidence="7" id="KW-1185">Reference proteome</keyword>
<dbReference type="InterPro" id="IPR000182">
    <property type="entry name" value="GNAT_dom"/>
</dbReference>
<evidence type="ECO:0000256" key="2">
    <source>
        <dbReference type="ARBA" id="ARBA00023315"/>
    </source>
</evidence>
<evidence type="ECO:0000313" key="6">
    <source>
        <dbReference type="EMBL" id="CAI2377961.1"/>
    </source>
</evidence>
<dbReference type="PROSITE" id="PS51186">
    <property type="entry name" value="GNAT"/>
    <property type="match status" value="1"/>
</dbReference>
<dbReference type="Gene3D" id="3.40.630.30">
    <property type="match status" value="1"/>
</dbReference>
<dbReference type="InterPro" id="IPR045047">
    <property type="entry name" value="Ard1-like"/>
</dbReference>
<feature type="compositionally biased region" description="Basic and acidic residues" evidence="4">
    <location>
        <begin position="176"/>
        <end position="185"/>
    </location>
</feature>
<evidence type="ECO:0000256" key="3">
    <source>
        <dbReference type="ARBA" id="ARBA00025786"/>
    </source>
</evidence>
<feature type="compositionally biased region" description="Basic and acidic residues" evidence="4">
    <location>
        <begin position="197"/>
        <end position="208"/>
    </location>
</feature>
<dbReference type="InterPro" id="IPR016181">
    <property type="entry name" value="Acyl_CoA_acyltransferase"/>
</dbReference>
<accession>A0AAD2D2N7</accession>
<evidence type="ECO:0000256" key="4">
    <source>
        <dbReference type="SAM" id="MobiDB-lite"/>
    </source>
</evidence>
<dbReference type="PANTHER" id="PTHR23091:SF4">
    <property type="entry name" value="N-TERMINAL AMINO-ACID N(ALPHA)-ACETYLTRANSFERASE NATA"/>
    <property type="match status" value="1"/>
</dbReference>
<dbReference type="GO" id="GO:0031415">
    <property type="term" value="C:NatA complex"/>
    <property type="evidence" value="ECO:0007669"/>
    <property type="project" value="InterPro"/>
</dbReference>
<feature type="compositionally biased region" description="Acidic residues" evidence="4">
    <location>
        <begin position="186"/>
        <end position="196"/>
    </location>
</feature>
<dbReference type="Pfam" id="PF00583">
    <property type="entry name" value="Acetyltransf_1"/>
    <property type="match status" value="1"/>
</dbReference>
<reference evidence="6" key="1">
    <citation type="submission" date="2023-07" db="EMBL/GenBank/DDBJ databases">
        <authorList>
            <consortium name="AG Swart"/>
            <person name="Singh M."/>
            <person name="Singh A."/>
            <person name="Seah K."/>
            <person name="Emmerich C."/>
        </authorList>
    </citation>
    <scope>NUCLEOTIDE SEQUENCE</scope>
    <source>
        <strain evidence="6">DP1</strain>
    </source>
</reference>
<comment type="caution">
    <text evidence="6">The sequence shown here is derived from an EMBL/GenBank/DDBJ whole genome shotgun (WGS) entry which is preliminary data.</text>
</comment>
<protein>
    <recommendedName>
        <fullName evidence="5">N-acetyltransferase domain-containing protein</fullName>
    </recommendedName>
</protein>
<feature type="compositionally biased region" description="Polar residues" evidence="4">
    <location>
        <begin position="220"/>
        <end position="230"/>
    </location>
</feature>
<dbReference type="AlphaFoldDB" id="A0AAD2D2N7"/>
<dbReference type="GO" id="GO:1990189">
    <property type="term" value="F:protein N-terminal-serine acetyltransferase activity"/>
    <property type="evidence" value="ECO:0007669"/>
    <property type="project" value="TreeGrafter"/>
</dbReference>